<evidence type="ECO:0000313" key="2">
    <source>
        <dbReference type="EMBL" id="EYD75048.1"/>
    </source>
</evidence>
<dbReference type="Pfam" id="PF03690">
    <property type="entry name" value="MYG1_exonuc"/>
    <property type="match status" value="1"/>
</dbReference>
<evidence type="ECO:0008006" key="4">
    <source>
        <dbReference type="Google" id="ProtNLM"/>
    </source>
</evidence>
<organism evidence="2 3">
    <name type="scientific">Rubellimicrobium mesophilum DSM 19309</name>
    <dbReference type="NCBI Taxonomy" id="442562"/>
    <lineage>
        <taxon>Bacteria</taxon>
        <taxon>Pseudomonadati</taxon>
        <taxon>Pseudomonadota</taxon>
        <taxon>Alphaproteobacteria</taxon>
        <taxon>Rhodobacterales</taxon>
        <taxon>Roseobacteraceae</taxon>
        <taxon>Rubellimicrobium</taxon>
    </lineage>
</organism>
<accession>A0A017HLP3</accession>
<protein>
    <recommendedName>
        <fullName evidence="4">Metal-dependent hydrolase</fullName>
    </recommendedName>
</protein>
<dbReference type="RefSeq" id="WP_037279733.1">
    <property type="nucleotide sequence ID" value="NZ_KK088564.1"/>
</dbReference>
<dbReference type="Proteomes" id="UP000019666">
    <property type="component" value="Unassembled WGS sequence"/>
</dbReference>
<dbReference type="PANTHER" id="PTHR11215:SF1">
    <property type="entry name" value="MYG1 EXONUCLEASE"/>
    <property type="match status" value="1"/>
</dbReference>
<evidence type="ECO:0000256" key="1">
    <source>
        <dbReference type="ARBA" id="ARBA00010105"/>
    </source>
</evidence>
<reference evidence="2 3" key="1">
    <citation type="submission" date="2013-02" db="EMBL/GenBank/DDBJ databases">
        <authorList>
            <person name="Fiebig A."/>
            <person name="Goeker M."/>
            <person name="Klenk H.-P.P."/>
        </authorList>
    </citation>
    <scope>NUCLEOTIDE SEQUENCE [LARGE SCALE GENOMIC DNA]</scope>
    <source>
        <strain evidence="2 3">DSM 19309</strain>
    </source>
</reference>
<dbReference type="AlphaFoldDB" id="A0A017HLP3"/>
<proteinExistence type="inferred from homology"/>
<name>A0A017HLP3_9RHOB</name>
<dbReference type="InterPro" id="IPR003226">
    <property type="entry name" value="MYG1_exonuclease"/>
</dbReference>
<keyword evidence="3" id="KW-1185">Reference proteome</keyword>
<dbReference type="EMBL" id="AOSK01000094">
    <property type="protein sequence ID" value="EYD75048.1"/>
    <property type="molecule type" value="Genomic_DNA"/>
</dbReference>
<dbReference type="HOGENOM" id="CLU_051576_1_0_5"/>
<comment type="caution">
    <text evidence="2">The sequence shown here is derived from an EMBL/GenBank/DDBJ whole genome shotgun (WGS) entry which is preliminary data.</text>
</comment>
<comment type="similarity">
    <text evidence="1">Belongs to the MYG1 family.</text>
</comment>
<dbReference type="PANTHER" id="PTHR11215">
    <property type="entry name" value="METAL DEPENDENT HYDROLASE - RELATED"/>
    <property type="match status" value="1"/>
</dbReference>
<sequence length="316" mass="34076">MTGLAAHTLITHSGSFHADDLLAFVLLRTLQPEAGLLRTRDAARIEAADAGTVVFDVGMAYAPEGLRYDHHQPSRARRPEGLAYSAFGLVWRHHGQAYVARVLGLDPAADAPRIGAIHARLDATLVRDIDAVDNGELQPDQTALMHPLSLPNLLMAFRPAFDDDAPGAQDQAFLRAASVADPLLRAQVESTDAALRARTIVEDAIATRADPRWIELPRKLDYLETILALGSRHDADRIRFVVAPAPGEWQLNTVNRTLDGFAARQDLPAAWAGLRGEALAAATGVPDATFCHAKRFIAIAQSRHGALALLEQALAA</sequence>
<gene>
    <name evidence="2" type="ORF">Rumeso_03376</name>
</gene>
<dbReference type="GO" id="GO:0005737">
    <property type="term" value="C:cytoplasm"/>
    <property type="evidence" value="ECO:0007669"/>
    <property type="project" value="TreeGrafter"/>
</dbReference>
<evidence type="ECO:0000313" key="3">
    <source>
        <dbReference type="Proteomes" id="UP000019666"/>
    </source>
</evidence>
<dbReference type="OrthoDB" id="183622at2"/>
<dbReference type="STRING" id="442562.Rumeso_03376"/>